<gene>
    <name evidence="2" type="ORF">H0E87_029727</name>
</gene>
<dbReference type="AlphaFoldDB" id="A0A8T2WPQ7"/>
<feature type="non-terminal residue" evidence="2">
    <location>
        <position position="90"/>
    </location>
</feature>
<sequence length="90" mass="10403">MEVSFPVRLKTRPEKFRHRSPPSKRSGKRRYPRSDKLLTPRKRVRRLKMETWLEIFTLRTAPTIISQSKGLVFESAAKPLQGVAADSLAL</sequence>
<reference evidence="2" key="1">
    <citation type="journal article" date="2021" name="J. Hered.">
        <title>Genome Assembly of Salicaceae Populus deltoides (Eastern Cottonwood) I-69 Based on Nanopore Sequencing and Hi-C Technologies.</title>
        <authorList>
            <person name="Bai S."/>
            <person name="Wu H."/>
            <person name="Zhang J."/>
            <person name="Pan Z."/>
            <person name="Zhao W."/>
            <person name="Li Z."/>
            <person name="Tong C."/>
        </authorList>
    </citation>
    <scope>NUCLEOTIDE SEQUENCE</scope>
    <source>
        <tissue evidence="2">Leaf</tissue>
    </source>
</reference>
<evidence type="ECO:0000313" key="3">
    <source>
        <dbReference type="Proteomes" id="UP000807159"/>
    </source>
</evidence>
<protein>
    <submittedName>
        <fullName evidence="2">Uncharacterized protein</fullName>
    </submittedName>
</protein>
<comment type="caution">
    <text evidence="2">The sequence shown here is derived from an EMBL/GenBank/DDBJ whole genome shotgun (WGS) entry which is preliminary data.</text>
</comment>
<keyword evidence="3" id="KW-1185">Reference proteome</keyword>
<dbReference type="Proteomes" id="UP000807159">
    <property type="component" value="Chromosome 18"/>
</dbReference>
<feature type="region of interest" description="Disordered" evidence="1">
    <location>
        <begin position="1"/>
        <end position="39"/>
    </location>
</feature>
<evidence type="ECO:0000256" key="1">
    <source>
        <dbReference type="SAM" id="MobiDB-lite"/>
    </source>
</evidence>
<evidence type="ECO:0000313" key="2">
    <source>
        <dbReference type="EMBL" id="KAH8482392.1"/>
    </source>
</evidence>
<name>A0A8T2WPQ7_POPDE</name>
<dbReference type="EMBL" id="JACEGQ020000018">
    <property type="protein sequence ID" value="KAH8482392.1"/>
    <property type="molecule type" value="Genomic_DNA"/>
</dbReference>
<proteinExistence type="predicted"/>
<organism evidence="2 3">
    <name type="scientific">Populus deltoides</name>
    <name type="common">Eastern poplar</name>
    <name type="synonym">Eastern cottonwood</name>
    <dbReference type="NCBI Taxonomy" id="3696"/>
    <lineage>
        <taxon>Eukaryota</taxon>
        <taxon>Viridiplantae</taxon>
        <taxon>Streptophyta</taxon>
        <taxon>Embryophyta</taxon>
        <taxon>Tracheophyta</taxon>
        <taxon>Spermatophyta</taxon>
        <taxon>Magnoliopsida</taxon>
        <taxon>eudicotyledons</taxon>
        <taxon>Gunneridae</taxon>
        <taxon>Pentapetalae</taxon>
        <taxon>rosids</taxon>
        <taxon>fabids</taxon>
        <taxon>Malpighiales</taxon>
        <taxon>Salicaceae</taxon>
        <taxon>Saliceae</taxon>
        <taxon>Populus</taxon>
    </lineage>
</organism>
<accession>A0A8T2WPQ7</accession>
<feature type="compositionally biased region" description="Basic residues" evidence="1">
    <location>
        <begin position="15"/>
        <end position="31"/>
    </location>
</feature>